<sequence length="287" mass="31473">MSADVRLHRRPRRAQGLEWVARAGADLRHLSFGLLRLEEGQVQEVALAGEEAVLVLVEGSLGVQGRVPGAPEGFAFDPVGPRAGVFRQRASAVYLPPGTEAVIRAHAPLLAAWITSPTGHAGQPGAATPAAGRAPRPVWIRPEEVRVAVRGKPGYQREVHDLVDERVPARRLLVGETFNRPGEWSSYPPHKHDTAIPGVETPLEEVYFFRVDPPQGFGVQMIYSPSREIDQAYRVLDGDVTLLPFGYHPVAAAPGYRIYYLWALAGAERHLSVHDDPDHAWVTARPD</sequence>
<dbReference type="RefSeq" id="WP_324716882.1">
    <property type="nucleotide sequence ID" value="NZ_CP141615.1"/>
</dbReference>
<dbReference type="PIRSF" id="PIRSF036628">
    <property type="entry name" value="IolB"/>
    <property type="match status" value="1"/>
</dbReference>
<organism evidence="2 3">
    <name type="scientific">Carboxydichorda subterranea</name>
    <dbReference type="NCBI Taxonomy" id="3109565"/>
    <lineage>
        <taxon>Bacteria</taxon>
        <taxon>Bacillati</taxon>
        <taxon>Bacillota</taxon>
        <taxon>Limnochordia</taxon>
        <taxon>Limnochordales</taxon>
        <taxon>Geochordaceae</taxon>
        <taxon>Carboxydichorda</taxon>
    </lineage>
</organism>
<dbReference type="SUPFAM" id="SSF51182">
    <property type="entry name" value="RmlC-like cupins"/>
    <property type="match status" value="1"/>
</dbReference>
<reference evidence="2 3" key="1">
    <citation type="journal article" date="2024" name="Front. Microbiol.">
        <title>Novel thermophilic genera Geochorda gen. nov. and Carboxydochorda gen. nov. from the deep terrestrial subsurface reveal the ecophysiological diversity in the class Limnochordia.</title>
        <authorList>
            <person name="Karnachuk O.V."/>
            <person name="Lukina A.P."/>
            <person name="Avakyan M.R."/>
            <person name="Kadnikov V.V."/>
            <person name="Begmatov S."/>
            <person name="Beletsky A.V."/>
            <person name="Vlasova K.G."/>
            <person name="Novikov A.A."/>
            <person name="Shcherbakova V.A."/>
            <person name="Mardanov A.V."/>
            <person name="Ravin N.V."/>
        </authorList>
    </citation>
    <scope>NUCLEOTIDE SEQUENCE [LARGE SCALE GENOMIC DNA]</scope>
    <source>
        <strain evidence="2 3">L945</strain>
    </source>
</reference>
<dbReference type="PANTHER" id="PTHR39193">
    <property type="entry name" value="5-DEOXY-GLUCURONATE ISOMERASE"/>
    <property type="match status" value="1"/>
</dbReference>
<dbReference type="InterPro" id="IPR021120">
    <property type="entry name" value="KduI/IolB_isomerase"/>
</dbReference>
<name>A0ABZ1BXV4_9FIRM</name>
<dbReference type="InterPro" id="IPR014710">
    <property type="entry name" value="RmlC-like_jellyroll"/>
</dbReference>
<protein>
    <submittedName>
        <fullName evidence="2">5-deoxy-glucuronate isomerase</fullName>
        <ecNumber evidence="2">5.3.1.30</ecNumber>
    </submittedName>
</protein>
<keyword evidence="3" id="KW-1185">Reference proteome</keyword>
<dbReference type="Pfam" id="PF04962">
    <property type="entry name" value="KduI"/>
    <property type="match status" value="1"/>
</dbReference>
<evidence type="ECO:0000256" key="1">
    <source>
        <dbReference type="ARBA" id="ARBA00023235"/>
    </source>
</evidence>
<accession>A0ABZ1BXV4</accession>
<dbReference type="EC" id="5.3.1.30" evidence="2"/>
<dbReference type="PANTHER" id="PTHR39193:SF1">
    <property type="entry name" value="5-DEOXY-GLUCURONATE ISOMERASE"/>
    <property type="match status" value="1"/>
</dbReference>
<dbReference type="InterPro" id="IPR011051">
    <property type="entry name" value="RmlC_Cupin_sf"/>
</dbReference>
<dbReference type="EMBL" id="CP141615">
    <property type="protein sequence ID" value="WRP17612.1"/>
    <property type="molecule type" value="Genomic_DNA"/>
</dbReference>
<dbReference type="InterPro" id="IPR024203">
    <property type="entry name" value="Deoxy-glucuronate_isom_IolB"/>
</dbReference>
<proteinExistence type="predicted"/>
<keyword evidence="1 2" id="KW-0413">Isomerase</keyword>
<evidence type="ECO:0000313" key="3">
    <source>
        <dbReference type="Proteomes" id="UP001332192"/>
    </source>
</evidence>
<evidence type="ECO:0000313" key="2">
    <source>
        <dbReference type="EMBL" id="WRP17612.1"/>
    </source>
</evidence>
<dbReference type="GO" id="GO:0102482">
    <property type="term" value="F:5-deoxy-D-glucuronate isomerase activity"/>
    <property type="evidence" value="ECO:0007669"/>
    <property type="project" value="UniProtKB-EC"/>
</dbReference>
<dbReference type="NCBIfam" id="TIGR04378">
    <property type="entry name" value="myo_inos_iolB"/>
    <property type="match status" value="1"/>
</dbReference>
<gene>
    <name evidence="2" type="primary">iolB</name>
    <name evidence="2" type="ORF">U7230_00925</name>
</gene>
<dbReference type="Proteomes" id="UP001332192">
    <property type="component" value="Chromosome"/>
</dbReference>
<dbReference type="Gene3D" id="2.60.120.10">
    <property type="entry name" value="Jelly Rolls"/>
    <property type="match status" value="2"/>
</dbReference>